<dbReference type="EMBL" id="CAJVPW010030134">
    <property type="protein sequence ID" value="CAG8723026.1"/>
    <property type="molecule type" value="Genomic_DNA"/>
</dbReference>
<dbReference type="Proteomes" id="UP000789366">
    <property type="component" value="Unassembled WGS sequence"/>
</dbReference>
<organism evidence="1 2">
    <name type="scientific">Cetraspora pellucida</name>
    <dbReference type="NCBI Taxonomy" id="1433469"/>
    <lineage>
        <taxon>Eukaryota</taxon>
        <taxon>Fungi</taxon>
        <taxon>Fungi incertae sedis</taxon>
        <taxon>Mucoromycota</taxon>
        <taxon>Glomeromycotina</taxon>
        <taxon>Glomeromycetes</taxon>
        <taxon>Diversisporales</taxon>
        <taxon>Gigasporaceae</taxon>
        <taxon>Cetraspora</taxon>
    </lineage>
</organism>
<accession>A0ACA9PSD5</accession>
<protein>
    <submittedName>
        <fullName evidence="1">8904_t:CDS:1</fullName>
    </submittedName>
</protein>
<proteinExistence type="predicted"/>
<gene>
    <name evidence="1" type="ORF">SPELUC_LOCUS12559</name>
</gene>
<evidence type="ECO:0000313" key="1">
    <source>
        <dbReference type="EMBL" id="CAG8723026.1"/>
    </source>
</evidence>
<evidence type="ECO:0000313" key="2">
    <source>
        <dbReference type="Proteomes" id="UP000789366"/>
    </source>
</evidence>
<reference evidence="1" key="1">
    <citation type="submission" date="2021-06" db="EMBL/GenBank/DDBJ databases">
        <authorList>
            <person name="Kallberg Y."/>
            <person name="Tangrot J."/>
            <person name="Rosling A."/>
        </authorList>
    </citation>
    <scope>NUCLEOTIDE SEQUENCE</scope>
    <source>
        <strain evidence="1">28 12/20/2015</strain>
    </source>
</reference>
<feature type="non-terminal residue" evidence="1">
    <location>
        <position position="190"/>
    </location>
</feature>
<keyword evidence="2" id="KW-1185">Reference proteome</keyword>
<name>A0ACA9PSD5_9GLOM</name>
<comment type="caution">
    <text evidence="1">The sequence shown here is derived from an EMBL/GenBank/DDBJ whole genome shotgun (WGS) entry which is preliminary data.</text>
</comment>
<sequence>MTNNSLSTSTVQQHECKTCSTIYKTKKGLTRHQNAFQKYNIRCKELYILPLEAITQFKADLVHIIGSKLKVHFKQSGKQAISFSCLESLFFSIFEGHIHYFNSRKDSYKCFFQGPDAYAQLTSIFNDSNWGCKFFDNDQQTFVLLFDAQAEKETNCNLFSKRYKNNLPRLTIEWKMKTKKDAKNNQTLAG</sequence>